<organism evidence="1 2">
    <name type="scientific">Billgrantia aerodenitrificans</name>
    <dbReference type="NCBI Taxonomy" id="2733483"/>
    <lineage>
        <taxon>Bacteria</taxon>
        <taxon>Pseudomonadati</taxon>
        <taxon>Pseudomonadota</taxon>
        <taxon>Gammaproteobacteria</taxon>
        <taxon>Oceanospirillales</taxon>
        <taxon>Halomonadaceae</taxon>
        <taxon>Billgrantia</taxon>
    </lineage>
</organism>
<evidence type="ECO:0000313" key="1">
    <source>
        <dbReference type="EMBL" id="MCE8024346.1"/>
    </source>
</evidence>
<proteinExistence type="predicted"/>
<keyword evidence="2" id="KW-1185">Reference proteome</keyword>
<accession>A0ABS9ARI5</accession>
<sequence>MQAPLVVASTIDDINHFYVNLSFLSIVMASYGVPTQALHITSVGAAPA</sequence>
<protein>
    <submittedName>
        <fullName evidence="1">Uncharacterized protein</fullName>
    </submittedName>
</protein>
<dbReference type="EMBL" id="JABFTV010000004">
    <property type="protein sequence ID" value="MCE8024346.1"/>
    <property type="molecule type" value="Genomic_DNA"/>
</dbReference>
<evidence type="ECO:0000313" key="2">
    <source>
        <dbReference type="Proteomes" id="UP001320272"/>
    </source>
</evidence>
<reference evidence="1 2" key="1">
    <citation type="journal article" date="2021" name="Front. Microbiol.">
        <title>Aerobic Denitrification and Heterotrophic Sulfur Oxidation in the Genus Halomonas Revealed by Six Novel Species Characterizations and Genome-Based Analysis.</title>
        <authorList>
            <person name="Wang L."/>
            <person name="Shao Z."/>
        </authorList>
    </citation>
    <scope>NUCLEOTIDE SEQUENCE [LARGE SCALE GENOMIC DNA]</scope>
    <source>
        <strain evidence="1 2">MCCC 1A11058</strain>
    </source>
</reference>
<name>A0ABS9ARI5_9GAMM</name>
<dbReference type="RefSeq" id="WP_234253701.1">
    <property type="nucleotide sequence ID" value="NZ_JABFTV010000004.1"/>
</dbReference>
<dbReference type="Proteomes" id="UP001320272">
    <property type="component" value="Unassembled WGS sequence"/>
</dbReference>
<comment type="caution">
    <text evidence="1">The sequence shown here is derived from an EMBL/GenBank/DDBJ whole genome shotgun (WGS) entry which is preliminary data.</text>
</comment>
<gene>
    <name evidence="1" type="ORF">HOP59_09395</name>
</gene>